<keyword evidence="9" id="KW-0275">Fatty acid biosynthesis</keyword>
<evidence type="ECO:0000256" key="1">
    <source>
        <dbReference type="ARBA" id="ARBA00005194"/>
    </source>
</evidence>
<dbReference type="InterPro" id="IPR029069">
    <property type="entry name" value="HotDog_dom_sf"/>
</dbReference>
<keyword evidence="3" id="KW-0596">Phosphopantetheine</keyword>
<comment type="caution">
    <text evidence="13">The sequence shown here is derived from an EMBL/GenBank/DDBJ whole genome shotgun (WGS) entry which is preliminary data.</text>
</comment>
<dbReference type="InterPro" id="IPR020841">
    <property type="entry name" value="PKS_Beta-ketoAc_synthase_dom"/>
</dbReference>
<sequence>MASGFEPIAIVGRGCVLPAALSPEALWDNIVAKRVSLGAAPAGYWRVDQFPPEEPAGGITPFGGYVHGFDSVWDPSGFSADRADIEPLDTLFHWTMHCGREALREAAVAEPPRRAGLILGVLGYPCAGMNRYAEQTWARALPEDLRRAVAGDRASDPRNRFSCGLAAHLTAHALGLDGGSVGLDAACASSLYAIKLAVDRLHDRSADLMLAAAVNCADDLIRHAFFGALGALSSTGRSRPFARTADGLVPAEGAACVALMRLDDAVRADIPVLAVIRGIGLSNGGRGSGLLAPSREGQELAIMAAYQSAGLDPGSVSLLECHATGTPLGDAVELRSAGGVFAAASDLPVGSVKSNLGHSVTVAGLAGLLKLIGAIHAGVRPASLGAEDPTDAFSGTTLRPLIEHEPWEGQRRAGLSAFGFGGNNAHLVLEAAGTAERTSSPIRYRAQPEPRTDDEVAVVAIGARVGAGTCVADFTEALFNAPTPPAPRETVETPLRGLRFPPIDLKQAHAQQLLILDAAREALAGQSPPRRRTMVLVGMGCDAEVVRYTARWRVPPWLEEAESPASTLRDGFSSAFSAANAVGSMPNIVTNRLNAQFDLAGPSFSVYAEQASGSAALEIACRALRAGEVDAALVGAVDLSCEPVHEASLAALGHRRRTADAAVALLLRRRTDAEWEGAEVIALVGRGDPLDAAASLHIGPDGTGTDAMPHFDPVDRFGSAHAAEGLIAVATAALAVRHRAVPRPNEPADPMLGPPVVDVATASLGATVTRFRVRGLDPVPWSAGGHAVHVFGGGNQREIAAALRDGRPGGEGPCRLTIIERPTDVLADRREETRKWLTGQGKQPPATSLRSRPIGGRVAFVYTNGSAGYRQMGRPLMLAFPELMDATRRWCGQLPVLSEPVFAGRPTDPVRKNLAATLLADVHTRLTYDLLGIRPDAVLGYSSGETTAMVALRVWHDVPAFLTEVGATQCFTSGLIGDQHIAQRAWQQLDMPADRWVNLLVAAPADRVEAALEGEPAAYLLIVNSPGQCVIGGAAKACDRVADRLGGATAVLPLDYDIAAHHPILGQARGELERLFHRPVHVDAATRFYTSTTGERYVPTPESVARALTTMILERNDFSATISRAWDDGVRVFIEHGPRNLCSGWISATLHDRDHLVVALDGTGESQDSLATLALAVSELAAAGVVDDPAPVLDRLTAPLRPVQERLPALTVPAHPPPIESLLARVTSRDADSPHTRPRRSEPLALDRAQLETLAAGQLSAVLGSRFAAVEERARHTRMPEPPLLLVDRVLDIEGEPFSMGKGTIWTETDVHRDAWYIDGCGRMPAGLLVESGQADLLLLTWLGADLHIADDRVYRLLGLDLTFHDSPPAVGETARHEITVDDHSAHGDVHLFFFHSRCEVDGHVRSTVANGVAGYFTEQELAASQGVIWDAEEMPQPEGTHTRPLAQTRKSFDPKEVRAFGEGRPDLCFGANWRVTRAHVRTPRIGSGRMRLLHRVPVFDPSGGPWQRGYLRAEFPLSPNEWFFRGHFTGDPCMPGTLMFEACLQAMAFYLTAYGCTLDHDGWRFEPVPGATTELRCRGQATPAGSRLLTYELFVSEIVHDPTPTLFADALCTVDGVKAFHAKNLSLRLTPDWPLTHWRVLAPAATQPADEAVVPERLGGLVDYADQHPCAIDADGTRLDYRAVLAAAWGTSNRLSGLRLPAPPYLFVTRVRKLADTPGVVGSEIHTDYDLPCRAWFWEDNGSRSTPLAILVEIASQPCSWLLGRLCPPPKDARLRNLSGALTVHRELRPSTRTIQTTARLTDLGVSEGRSSYTFEVTCRVEDEPLLSLETTFVLVPAGDTFEIPAPRAEGPPLFSGENLIDLRTRPEHLFSGEPRLPGPMLLMIDRASESWREGEPGRRIHAEKDIDPGAWYFKAHLLGDPVLPGSLALETMSQLVQLHLLAAESSPVRGGARLATPSPGRPLTWTHYGDVLPTRDRIVLHLEIAQDGRDATGRYAVGDGSMWVGGVCVCRMKGVSVHARVDRYDKAQRDS</sequence>
<dbReference type="GO" id="GO:0004315">
    <property type="term" value="F:3-oxoacyl-[acyl-carrier-protein] synthase activity"/>
    <property type="evidence" value="ECO:0007669"/>
    <property type="project" value="InterPro"/>
</dbReference>
<dbReference type="InterPro" id="IPR013114">
    <property type="entry name" value="FabA_FabZ"/>
</dbReference>
<keyword evidence="8" id="KW-0443">Lipid metabolism</keyword>
<dbReference type="InterPro" id="IPR014043">
    <property type="entry name" value="Acyl_transferase_dom"/>
</dbReference>
<dbReference type="Pfam" id="PF00109">
    <property type="entry name" value="ketoacyl-synt"/>
    <property type="match status" value="2"/>
</dbReference>
<keyword evidence="5" id="KW-0597">Phosphoprotein</keyword>
<dbReference type="PANTHER" id="PTHR43074:SF1">
    <property type="entry name" value="BETA-KETOACYL SYNTHASE FAMILY PROTEIN-RELATED"/>
    <property type="match status" value="1"/>
</dbReference>
<comment type="pathway">
    <text evidence="1">Lipid metabolism; fatty acid biosynthesis.</text>
</comment>
<evidence type="ECO:0000313" key="13">
    <source>
        <dbReference type="EMBL" id="PXX71777.1"/>
    </source>
</evidence>
<dbReference type="GO" id="GO:0006633">
    <property type="term" value="P:fatty acid biosynthetic process"/>
    <property type="evidence" value="ECO:0007669"/>
    <property type="project" value="UniProtKB-UniPathway"/>
</dbReference>
<evidence type="ECO:0000256" key="6">
    <source>
        <dbReference type="ARBA" id="ARBA00022679"/>
    </source>
</evidence>
<evidence type="ECO:0000256" key="2">
    <source>
        <dbReference type="ARBA" id="ARBA00006714"/>
    </source>
</evidence>
<accession>A0A318KD45</accession>
<evidence type="ECO:0000256" key="7">
    <source>
        <dbReference type="ARBA" id="ARBA00022832"/>
    </source>
</evidence>
<name>A0A318KD45_9NOCA</name>
<keyword evidence="6 11" id="KW-0808">Transferase</keyword>
<dbReference type="Proteomes" id="UP000247569">
    <property type="component" value="Unassembled WGS sequence"/>
</dbReference>
<dbReference type="OrthoDB" id="9778690at2"/>
<dbReference type="SUPFAM" id="SSF54637">
    <property type="entry name" value="Thioesterase/thiol ester dehydrase-isomerase"/>
    <property type="match status" value="4"/>
</dbReference>
<dbReference type="EMBL" id="QJKF01000001">
    <property type="protein sequence ID" value="PXX71777.1"/>
    <property type="molecule type" value="Genomic_DNA"/>
</dbReference>
<evidence type="ECO:0000313" key="14">
    <source>
        <dbReference type="Proteomes" id="UP000247569"/>
    </source>
</evidence>
<keyword evidence="14" id="KW-1185">Reference proteome</keyword>
<dbReference type="GO" id="GO:0019171">
    <property type="term" value="F:(3R)-hydroxyacyl-[acyl-carrier-protein] dehydratase activity"/>
    <property type="evidence" value="ECO:0007669"/>
    <property type="project" value="InterPro"/>
</dbReference>
<evidence type="ECO:0000256" key="10">
    <source>
        <dbReference type="ARBA" id="ARBA00023239"/>
    </source>
</evidence>
<dbReference type="UniPathway" id="UPA00094"/>
<gene>
    <name evidence="13" type="ORF">DFR70_1011211</name>
</gene>
<dbReference type="CDD" id="cd01287">
    <property type="entry name" value="FabA"/>
    <property type="match status" value="1"/>
</dbReference>
<evidence type="ECO:0000256" key="8">
    <source>
        <dbReference type="ARBA" id="ARBA00023098"/>
    </source>
</evidence>
<evidence type="ECO:0000256" key="3">
    <source>
        <dbReference type="ARBA" id="ARBA00022450"/>
    </source>
</evidence>
<keyword evidence="7" id="KW-0276">Fatty acid metabolism</keyword>
<dbReference type="InterPro" id="IPR018201">
    <property type="entry name" value="Ketoacyl_synth_AS"/>
</dbReference>
<dbReference type="PROSITE" id="PS52004">
    <property type="entry name" value="KS3_2"/>
    <property type="match status" value="1"/>
</dbReference>
<dbReference type="PROSITE" id="PS00606">
    <property type="entry name" value="KS3_1"/>
    <property type="match status" value="1"/>
</dbReference>
<dbReference type="SUPFAM" id="SSF53901">
    <property type="entry name" value="Thiolase-like"/>
    <property type="match status" value="2"/>
</dbReference>
<dbReference type="Gene3D" id="3.30.70.250">
    <property type="entry name" value="Malonyl-CoA ACP transacylase, ACP-binding"/>
    <property type="match status" value="1"/>
</dbReference>
<dbReference type="Pfam" id="PF07977">
    <property type="entry name" value="FabA"/>
    <property type="match status" value="2"/>
</dbReference>
<dbReference type="Gene3D" id="3.40.47.10">
    <property type="match status" value="2"/>
</dbReference>
<dbReference type="SUPFAM" id="SSF52151">
    <property type="entry name" value="FabD/lysophospholipase-like"/>
    <property type="match status" value="1"/>
</dbReference>
<feature type="domain" description="Ketosynthase family 3 (KS3)" evidence="12">
    <location>
        <begin position="5"/>
        <end position="431"/>
    </location>
</feature>
<dbReference type="InterPro" id="IPR014030">
    <property type="entry name" value="Ketoacyl_synth_N"/>
</dbReference>
<dbReference type="InterPro" id="IPR010083">
    <property type="entry name" value="FabA"/>
</dbReference>
<evidence type="ECO:0000256" key="9">
    <source>
        <dbReference type="ARBA" id="ARBA00023160"/>
    </source>
</evidence>
<dbReference type="InterPro" id="IPR016035">
    <property type="entry name" value="Acyl_Trfase/lysoPLipase"/>
</dbReference>
<organism evidence="13 14">
    <name type="scientific">Nocardia tenerifensis</name>
    <dbReference type="NCBI Taxonomy" id="228006"/>
    <lineage>
        <taxon>Bacteria</taxon>
        <taxon>Bacillati</taxon>
        <taxon>Actinomycetota</taxon>
        <taxon>Actinomycetes</taxon>
        <taxon>Mycobacteriales</taxon>
        <taxon>Nocardiaceae</taxon>
        <taxon>Nocardia</taxon>
    </lineage>
</organism>
<dbReference type="GO" id="GO:0005737">
    <property type="term" value="C:cytoplasm"/>
    <property type="evidence" value="ECO:0007669"/>
    <property type="project" value="InterPro"/>
</dbReference>
<evidence type="ECO:0000256" key="5">
    <source>
        <dbReference type="ARBA" id="ARBA00022553"/>
    </source>
</evidence>
<dbReference type="Gene3D" id="3.40.366.10">
    <property type="entry name" value="Malonyl-Coenzyme A Acyl Carrier Protein, domain 2"/>
    <property type="match status" value="1"/>
</dbReference>
<dbReference type="InterPro" id="IPR014031">
    <property type="entry name" value="Ketoacyl_synth_C"/>
</dbReference>
<dbReference type="SMART" id="SM00825">
    <property type="entry name" value="PKS_KS"/>
    <property type="match status" value="1"/>
</dbReference>
<evidence type="ECO:0000256" key="11">
    <source>
        <dbReference type="RuleBase" id="RU003694"/>
    </source>
</evidence>
<evidence type="ECO:0000256" key="4">
    <source>
        <dbReference type="ARBA" id="ARBA00022516"/>
    </source>
</evidence>
<dbReference type="SMART" id="SM00827">
    <property type="entry name" value="PKS_AT"/>
    <property type="match status" value="1"/>
</dbReference>
<comment type="similarity">
    <text evidence="11">Belongs to the thiolase-like superfamily. Beta-ketoacyl-ACP synthases family.</text>
</comment>
<dbReference type="PANTHER" id="PTHR43074">
    <property type="entry name" value="OMEGA-3 POLYUNSATURATED FATTY ACID SYNTHASE PFAB-RELATED"/>
    <property type="match status" value="1"/>
</dbReference>
<evidence type="ECO:0000259" key="12">
    <source>
        <dbReference type="PROSITE" id="PS52004"/>
    </source>
</evidence>
<keyword evidence="10" id="KW-0456">Lyase</keyword>
<proteinExistence type="inferred from homology"/>
<dbReference type="Gene3D" id="3.10.129.10">
    <property type="entry name" value="Hotdog Thioesterase"/>
    <property type="match status" value="4"/>
</dbReference>
<comment type="similarity">
    <text evidence="2">Belongs to the thioester dehydratase family. FabA subfamily.</text>
</comment>
<reference evidence="13 14" key="1">
    <citation type="submission" date="2018-05" db="EMBL/GenBank/DDBJ databases">
        <title>Genomic Encyclopedia of Type Strains, Phase IV (KMG-IV): sequencing the most valuable type-strain genomes for metagenomic binning, comparative biology and taxonomic classification.</title>
        <authorList>
            <person name="Goeker M."/>
        </authorList>
    </citation>
    <scope>NUCLEOTIDE SEQUENCE [LARGE SCALE GENOMIC DNA]</scope>
    <source>
        <strain evidence="13 14">DSM 44704</strain>
    </source>
</reference>
<keyword evidence="4" id="KW-0444">Lipid biosynthesis</keyword>
<dbReference type="InterPro" id="IPR001227">
    <property type="entry name" value="Ac_transferase_dom_sf"/>
</dbReference>
<dbReference type="CDD" id="cd00833">
    <property type="entry name" value="PKS"/>
    <property type="match status" value="1"/>
</dbReference>
<protein>
    <submittedName>
        <fullName evidence="13">PfaB family protein</fullName>
    </submittedName>
</protein>
<dbReference type="InterPro" id="IPR052568">
    <property type="entry name" value="PKS-FAS_Synthase"/>
</dbReference>
<dbReference type="InterPro" id="IPR016039">
    <property type="entry name" value="Thiolase-like"/>
</dbReference>
<dbReference type="RefSeq" id="WP_040734306.1">
    <property type="nucleotide sequence ID" value="NZ_QJKF01000001.1"/>
</dbReference>
<dbReference type="Pfam" id="PF02801">
    <property type="entry name" value="Ketoacyl-synt_C"/>
    <property type="match status" value="1"/>
</dbReference>